<organism evidence="5 6">
    <name type="scientific">Nonomuraea thailandensis</name>
    <dbReference type="NCBI Taxonomy" id="1188745"/>
    <lineage>
        <taxon>Bacteria</taxon>
        <taxon>Bacillati</taxon>
        <taxon>Actinomycetota</taxon>
        <taxon>Actinomycetes</taxon>
        <taxon>Streptosporangiales</taxon>
        <taxon>Streptosporangiaceae</taxon>
        <taxon>Nonomuraea</taxon>
    </lineage>
</organism>
<dbReference type="Gene3D" id="3.20.20.70">
    <property type="entry name" value="Aldolase class I"/>
    <property type="match status" value="1"/>
</dbReference>
<gene>
    <name evidence="5" type="ORF">HD597_003679</name>
</gene>
<dbReference type="AlphaFoldDB" id="A0A9X2GFQ4"/>
<dbReference type="PANTHER" id="PTHR11228:SF34">
    <property type="entry name" value="TUNGSTEN-CONTAINING ALDEHYDE FERREDOXIN OXIDOREDUCTASE COFACTOR MODIFYING PROTEIN"/>
    <property type="match status" value="1"/>
</dbReference>
<dbReference type="InterPro" id="IPR007197">
    <property type="entry name" value="rSAM"/>
</dbReference>
<dbReference type="EMBL" id="JAMZEB010000002">
    <property type="protein sequence ID" value="MCP2356659.1"/>
    <property type="molecule type" value="Genomic_DNA"/>
</dbReference>
<dbReference type="SUPFAM" id="SSF102114">
    <property type="entry name" value="Radical SAM enzymes"/>
    <property type="match status" value="1"/>
</dbReference>
<dbReference type="GO" id="GO:0046872">
    <property type="term" value="F:metal ion binding"/>
    <property type="evidence" value="ECO:0007669"/>
    <property type="project" value="UniProtKB-KW"/>
</dbReference>
<evidence type="ECO:0000256" key="1">
    <source>
        <dbReference type="ARBA" id="ARBA00022691"/>
    </source>
</evidence>
<keyword evidence="6" id="KW-1185">Reference proteome</keyword>
<keyword evidence="1" id="KW-0949">S-adenosyl-L-methionine</keyword>
<name>A0A9X2GFQ4_9ACTN</name>
<reference evidence="5" key="1">
    <citation type="submission" date="2022-06" db="EMBL/GenBank/DDBJ databases">
        <title>Sequencing the genomes of 1000 actinobacteria strains.</title>
        <authorList>
            <person name="Klenk H.-P."/>
        </authorList>
    </citation>
    <scope>NUCLEOTIDE SEQUENCE</scope>
    <source>
        <strain evidence="5">DSM 46694</strain>
    </source>
</reference>
<dbReference type="SFLD" id="SFLDS00029">
    <property type="entry name" value="Radical_SAM"/>
    <property type="match status" value="1"/>
</dbReference>
<protein>
    <submittedName>
        <fullName evidence="5">MoaA/NifB/PqqE/SkfB family radical SAM enzyme</fullName>
    </submittedName>
</protein>
<dbReference type="GO" id="GO:0003824">
    <property type="term" value="F:catalytic activity"/>
    <property type="evidence" value="ECO:0007669"/>
    <property type="project" value="InterPro"/>
</dbReference>
<evidence type="ECO:0000256" key="4">
    <source>
        <dbReference type="ARBA" id="ARBA00023014"/>
    </source>
</evidence>
<sequence length="98" mass="10878">MTGRSPLRSIRRDVADRPFIVIWEATQACPLACLHCRAEAVPDRHPGELTTDEAGELMRQVAAFGRPAPLFVITGGDPGPYIRPDFCRWGRATYVIGR</sequence>
<dbReference type="InterPro" id="IPR050377">
    <property type="entry name" value="Radical_SAM_PqqE_MftC-like"/>
</dbReference>
<evidence type="ECO:0000256" key="2">
    <source>
        <dbReference type="ARBA" id="ARBA00022723"/>
    </source>
</evidence>
<dbReference type="InterPro" id="IPR058240">
    <property type="entry name" value="rSAM_sf"/>
</dbReference>
<dbReference type="RefSeq" id="WP_253743717.1">
    <property type="nucleotide sequence ID" value="NZ_BAABKA010000063.1"/>
</dbReference>
<keyword evidence="3" id="KW-0408">Iron</keyword>
<dbReference type="Proteomes" id="UP001139648">
    <property type="component" value="Unassembled WGS sequence"/>
</dbReference>
<dbReference type="PANTHER" id="PTHR11228">
    <property type="entry name" value="RADICAL SAM DOMAIN PROTEIN"/>
    <property type="match status" value="1"/>
</dbReference>
<accession>A0A9X2GFQ4</accession>
<evidence type="ECO:0000256" key="3">
    <source>
        <dbReference type="ARBA" id="ARBA00023004"/>
    </source>
</evidence>
<keyword evidence="2" id="KW-0479">Metal-binding</keyword>
<comment type="caution">
    <text evidence="5">The sequence shown here is derived from an EMBL/GenBank/DDBJ whole genome shotgun (WGS) entry which is preliminary data.</text>
</comment>
<evidence type="ECO:0000313" key="5">
    <source>
        <dbReference type="EMBL" id="MCP2356659.1"/>
    </source>
</evidence>
<keyword evidence="4" id="KW-0411">Iron-sulfur</keyword>
<dbReference type="GO" id="GO:0051536">
    <property type="term" value="F:iron-sulfur cluster binding"/>
    <property type="evidence" value="ECO:0007669"/>
    <property type="project" value="UniProtKB-KW"/>
</dbReference>
<evidence type="ECO:0000313" key="6">
    <source>
        <dbReference type="Proteomes" id="UP001139648"/>
    </source>
</evidence>
<proteinExistence type="predicted"/>
<dbReference type="InterPro" id="IPR013785">
    <property type="entry name" value="Aldolase_TIM"/>
</dbReference>